<dbReference type="PANTHER" id="PTHR45048:SF1">
    <property type="entry name" value="WD REPEAT-CONTAINING PROTEIN 88"/>
    <property type="match status" value="1"/>
</dbReference>
<evidence type="ECO:0000256" key="1">
    <source>
        <dbReference type="ARBA" id="ARBA00022574"/>
    </source>
</evidence>
<feature type="repeat" description="WD" evidence="3">
    <location>
        <begin position="325"/>
        <end position="366"/>
    </location>
</feature>
<protein>
    <submittedName>
        <fullName evidence="4">WD repeat-containing protein 88</fullName>
    </submittedName>
</protein>
<evidence type="ECO:0000256" key="3">
    <source>
        <dbReference type="PROSITE-ProRule" id="PRU00221"/>
    </source>
</evidence>
<dbReference type="SUPFAM" id="SSF50978">
    <property type="entry name" value="WD40 repeat-like"/>
    <property type="match status" value="1"/>
</dbReference>
<dbReference type="InterPro" id="IPR019775">
    <property type="entry name" value="WD40_repeat_CS"/>
</dbReference>
<accession>A0A1W0X0S3</accession>
<name>A0A1W0X0S3_HYPEX</name>
<reference evidence="5" key="1">
    <citation type="submission" date="2017-01" db="EMBL/GenBank/DDBJ databases">
        <title>Comparative genomics of anhydrobiosis in the tardigrade Hypsibius dujardini.</title>
        <authorList>
            <person name="Yoshida Y."/>
            <person name="Koutsovoulos G."/>
            <person name="Laetsch D."/>
            <person name="Stevens L."/>
            <person name="Kumar S."/>
            <person name="Horikawa D."/>
            <person name="Ishino K."/>
            <person name="Komine S."/>
            <person name="Tomita M."/>
            <person name="Blaxter M."/>
            <person name="Arakawa K."/>
        </authorList>
    </citation>
    <scope>NUCLEOTIDE SEQUENCE [LARGE SCALE GENOMIC DNA]</scope>
    <source>
        <strain evidence="5">Z151</strain>
    </source>
</reference>
<comment type="caution">
    <text evidence="4">The sequence shown here is derived from an EMBL/GenBank/DDBJ whole genome shotgun (WGS) entry which is preliminary data.</text>
</comment>
<organism evidence="4 5">
    <name type="scientific">Hypsibius exemplaris</name>
    <name type="common">Freshwater tardigrade</name>
    <dbReference type="NCBI Taxonomy" id="2072580"/>
    <lineage>
        <taxon>Eukaryota</taxon>
        <taxon>Metazoa</taxon>
        <taxon>Ecdysozoa</taxon>
        <taxon>Tardigrada</taxon>
        <taxon>Eutardigrada</taxon>
        <taxon>Parachela</taxon>
        <taxon>Hypsibioidea</taxon>
        <taxon>Hypsibiidae</taxon>
        <taxon>Hypsibius</taxon>
    </lineage>
</organism>
<dbReference type="PROSITE" id="PS00678">
    <property type="entry name" value="WD_REPEATS_1"/>
    <property type="match status" value="1"/>
</dbReference>
<dbReference type="AlphaFoldDB" id="A0A1W0X0S3"/>
<dbReference type="InterPro" id="IPR015943">
    <property type="entry name" value="WD40/YVTN_repeat-like_dom_sf"/>
</dbReference>
<dbReference type="SMART" id="SM00320">
    <property type="entry name" value="WD40"/>
    <property type="match status" value="7"/>
</dbReference>
<keyword evidence="2" id="KW-0677">Repeat</keyword>
<dbReference type="Proteomes" id="UP000192578">
    <property type="component" value="Unassembled WGS sequence"/>
</dbReference>
<dbReference type="OrthoDB" id="538223at2759"/>
<dbReference type="PROSITE" id="PS50294">
    <property type="entry name" value="WD_REPEATS_REGION"/>
    <property type="match status" value="1"/>
</dbReference>
<feature type="repeat" description="WD" evidence="3">
    <location>
        <begin position="107"/>
        <end position="148"/>
    </location>
</feature>
<gene>
    <name evidence="4" type="ORF">BV898_05133</name>
</gene>
<keyword evidence="1 3" id="KW-0853">WD repeat</keyword>
<dbReference type="PANTHER" id="PTHR45048">
    <property type="match status" value="1"/>
</dbReference>
<keyword evidence="5" id="KW-1185">Reference proteome</keyword>
<dbReference type="EMBL" id="MTYJ01000026">
    <property type="protein sequence ID" value="OQV21060.1"/>
    <property type="molecule type" value="Genomic_DNA"/>
</dbReference>
<dbReference type="InterPro" id="IPR036322">
    <property type="entry name" value="WD40_repeat_dom_sf"/>
</dbReference>
<dbReference type="PROSITE" id="PS50082">
    <property type="entry name" value="WD_REPEATS_2"/>
    <property type="match status" value="2"/>
</dbReference>
<dbReference type="InterPro" id="IPR001680">
    <property type="entry name" value="WD40_rpt"/>
</dbReference>
<evidence type="ECO:0000313" key="5">
    <source>
        <dbReference type="Proteomes" id="UP000192578"/>
    </source>
</evidence>
<sequence>MKRTPSEMSSNFQSNIFCPYELSWIGKRTTTKLTDTLLGEVFGSKKEADLVYSEDLRKSLTKKVRFANGRAIRSLIFFNDDDNVATSADENKVKIWRLWDRTLLHTFDGVQGPVSQVRVTRDTKQIVGAGTDSRLYLWDLQSGHPVWIRETDFGLLCCDVAYDGNLVVTGSDTDHTILFWDRRTGDIVQGLPNMFSGSVTKTIFSPDGSRMAACALEGPAKLFDLRARRTVLTFNDDCVLRTGLAFSKDGRKLLTSAMNSRLNLYDLFTGTHRKNPIGTALSIMRPACLTCCDFSTLESQLFCCGSTDGRVMIWDADRMDNLFDLISHDGRITGCAFTPNGKYLMTSCEDGTGRLWSISELKNTKRYRWKREKDPPISTCVVCEGSFPAVETKRSVNSKDYRCVFCRLEESFPEDLTPEQHCPVTAHPTELLKH</sequence>
<dbReference type="Pfam" id="PF00400">
    <property type="entry name" value="WD40"/>
    <property type="match status" value="4"/>
</dbReference>
<dbReference type="Gene3D" id="2.130.10.10">
    <property type="entry name" value="YVTN repeat-like/Quinoprotein amine dehydrogenase"/>
    <property type="match status" value="2"/>
</dbReference>
<evidence type="ECO:0000313" key="4">
    <source>
        <dbReference type="EMBL" id="OQV21060.1"/>
    </source>
</evidence>
<proteinExistence type="predicted"/>
<dbReference type="CDD" id="cd00200">
    <property type="entry name" value="WD40"/>
    <property type="match status" value="1"/>
</dbReference>
<evidence type="ECO:0000256" key="2">
    <source>
        <dbReference type="ARBA" id="ARBA00022737"/>
    </source>
</evidence>